<feature type="domain" description="ABC transporter" evidence="5">
    <location>
        <begin position="17"/>
        <end position="55"/>
    </location>
</feature>
<organism evidence="6 7">
    <name type="scientific">Staphylococcus pseudintermedius</name>
    <dbReference type="NCBI Taxonomy" id="283734"/>
    <lineage>
        <taxon>Bacteria</taxon>
        <taxon>Bacillati</taxon>
        <taxon>Bacillota</taxon>
        <taxon>Bacilli</taxon>
        <taxon>Bacillales</taxon>
        <taxon>Staphylococcaceae</taxon>
        <taxon>Staphylococcus</taxon>
        <taxon>Staphylococcus intermedius group</taxon>
    </lineage>
</organism>
<dbReference type="Pfam" id="PF00005">
    <property type="entry name" value="ABC_tran"/>
    <property type="match status" value="1"/>
</dbReference>
<comment type="caution">
    <text evidence="6">The sequence shown here is derived from an EMBL/GenBank/DDBJ whole genome shotgun (WGS) entry which is preliminary data.</text>
</comment>
<evidence type="ECO:0000259" key="5">
    <source>
        <dbReference type="Pfam" id="PF00005"/>
    </source>
</evidence>
<keyword evidence="4 6" id="KW-0067">ATP-binding</keyword>
<evidence type="ECO:0000313" key="7">
    <source>
        <dbReference type="Proteomes" id="UP000246351"/>
    </source>
</evidence>
<dbReference type="GO" id="GO:0016887">
    <property type="term" value="F:ATP hydrolysis activity"/>
    <property type="evidence" value="ECO:0007669"/>
    <property type="project" value="InterPro"/>
</dbReference>
<dbReference type="Proteomes" id="UP000246351">
    <property type="component" value="Unassembled WGS sequence"/>
</dbReference>
<evidence type="ECO:0000256" key="2">
    <source>
        <dbReference type="ARBA" id="ARBA00022448"/>
    </source>
</evidence>
<dbReference type="AlphaFoldDB" id="A0A317Z6F0"/>
<proteinExistence type="inferred from homology"/>
<dbReference type="InterPro" id="IPR050763">
    <property type="entry name" value="ABC_transporter_ATP-binding"/>
</dbReference>
<evidence type="ECO:0000256" key="3">
    <source>
        <dbReference type="ARBA" id="ARBA00022741"/>
    </source>
</evidence>
<evidence type="ECO:0000313" key="6">
    <source>
        <dbReference type="EMBL" id="PWZ94867.1"/>
    </source>
</evidence>
<dbReference type="PANTHER" id="PTHR42711">
    <property type="entry name" value="ABC TRANSPORTER ATP-BINDING PROTEIN"/>
    <property type="match status" value="1"/>
</dbReference>
<dbReference type="Gene3D" id="3.40.50.300">
    <property type="entry name" value="P-loop containing nucleotide triphosphate hydrolases"/>
    <property type="match status" value="1"/>
</dbReference>
<evidence type="ECO:0000256" key="4">
    <source>
        <dbReference type="ARBA" id="ARBA00022840"/>
    </source>
</evidence>
<dbReference type="SUPFAM" id="SSF52540">
    <property type="entry name" value="P-loop containing nucleoside triphosphate hydrolases"/>
    <property type="match status" value="1"/>
</dbReference>
<gene>
    <name evidence="6" type="ORF">DD924_16545</name>
</gene>
<name>A0A317Z6F0_STAPS</name>
<accession>A0A317Z6F0</accession>
<keyword evidence="3" id="KW-0547">Nucleotide-binding</keyword>
<evidence type="ECO:0000256" key="1">
    <source>
        <dbReference type="ARBA" id="ARBA00005417"/>
    </source>
</evidence>
<keyword evidence="2" id="KW-0813">Transport</keyword>
<dbReference type="InterPro" id="IPR003439">
    <property type="entry name" value="ABC_transporter-like_ATP-bd"/>
</dbReference>
<sequence length="56" mass="6220">MELKQITKQYGNNTVIDRVDFAFNDSKIVGLIGKNGVGKTTLMKIMNGNIINYQGD</sequence>
<protein>
    <submittedName>
        <fullName evidence="6">Antibiotic ABC transporter ATP-binding protein</fullName>
    </submittedName>
</protein>
<dbReference type="GO" id="GO:0005524">
    <property type="term" value="F:ATP binding"/>
    <property type="evidence" value="ECO:0007669"/>
    <property type="project" value="UniProtKB-KW"/>
</dbReference>
<comment type="similarity">
    <text evidence="1">Belongs to the ABC transporter superfamily.</text>
</comment>
<dbReference type="PANTHER" id="PTHR42711:SF5">
    <property type="entry name" value="ABC TRANSPORTER ATP-BINDING PROTEIN NATA"/>
    <property type="match status" value="1"/>
</dbReference>
<feature type="non-terminal residue" evidence="6">
    <location>
        <position position="56"/>
    </location>
</feature>
<reference evidence="6 7" key="1">
    <citation type="journal article" date="2018" name="Vet. Microbiol.">
        <title>Clonal diversity and geographic distribution of methicillin-resistant Staphylococcus pseudintermedius from Australian animals: Discovery of novel sequence types.</title>
        <authorList>
            <person name="Worthing K.A."/>
            <person name="Abraham S."/>
            <person name="Coombs G.W."/>
            <person name="Pang S."/>
            <person name="Saputra S."/>
            <person name="Jordan D."/>
            <person name="Trott D.J."/>
            <person name="Norris J.M."/>
        </authorList>
    </citation>
    <scope>NUCLEOTIDE SEQUENCE [LARGE SCALE GENOMIC DNA]</scope>
    <source>
        <strain evidence="6 7">ST71 3</strain>
    </source>
</reference>
<dbReference type="EMBL" id="QEIV01001882">
    <property type="protein sequence ID" value="PWZ94867.1"/>
    <property type="molecule type" value="Genomic_DNA"/>
</dbReference>
<dbReference type="InterPro" id="IPR027417">
    <property type="entry name" value="P-loop_NTPase"/>
</dbReference>